<reference evidence="2 3" key="1">
    <citation type="submission" date="2015-10" db="EMBL/GenBank/DDBJ databases">
        <title>The world's first case of liver abscess caused by Pannonibacter phragmitetus.</title>
        <authorList>
            <person name="Ming D."/>
            <person name="Wang M."/>
            <person name="Zhou Y."/>
            <person name="Jiang T."/>
            <person name="Hu S."/>
        </authorList>
    </citation>
    <scope>NUCLEOTIDE SEQUENCE [LARGE SCALE GENOMIC DNA]</scope>
    <source>
        <strain evidence="2 3">31801</strain>
    </source>
</reference>
<feature type="region of interest" description="Disordered" evidence="1">
    <location>
        <begin position="209"/>
        <end position="247"/>
    </location>
</feature>
<gene>
    <name evidence="2" type="ORF">APZ00_00290</name>
</gene>
<name>A0A0U3MYR3_9HYPH</name>
<dbReference type="Proteomes" id="UP000064921">
    <property type="component" value="Chromosome"/>
</dbReference>
<dbReference type="KEGG" id="pphr:APZ00_00290"/>
<keyword evidence="3" id="KW-1185">Reference proteome</keyword>
<evidence type="ECO:0000313" key="2">
    <source>
        <dbReference type="EMBL" id="ALV25704.1"/>
    </source>
</evidence>
<dbReference type="RefSeq" id="WP_058897720.1">
    <property type="nucleotide sequence ID" value="NZ_CP013068.1"/>
</dbReference>
<protein>
    <submittedName>
        <fullName evidence="2">Uncharacterized protein</fullName>
    </submittedName>
</protein>
<feature type="region of interest" description="Disordered" evidence="1">
    <location>
        <begin position="36"/>
        <end position="142"/>
    </location>
</feature>
<sequence length="271" mass="28154">MADPKLASSARLRAGTLAVALLALSGFLHGQVAEAKSAAPQGGLAAGQVAGQGAPAKTVPSGKPAAKAKAQGQSQVKTKPKPAPAVPASKTAHNAAGRSHPDSPAKVPVSRPATAPVPVADQQADQQANPAQEAAPSEAPVADPRRYALVKVDGSYLRLDRVAGTIAFCKPANGVWRCMPSPDAEAAYLGEIDQLRQENAALRQEIAALKGEAGSPTPGRPSAEAPRGNTRPAPELSQKDEEQLDEMLSFTEQAMRRFFGLMRDLQRETGQ</sequence>
<accession>A0A0U3MYR3</accession>
<feature type="compositionally biased region" description="Low complexity" evidence="1">
    <location>
        <begin position="116"/>
        <end position="142"/>
    </location>
</feature>
<organism evidence="2 3">
    <name type="scientific">Pannonibacter phragmitetus</name>
    <dbReference type="NCBI Taxonomy" id="121719"/>
    <lineage>
        <taxon>Bacteria</taxon>
        <taxon>Pseudomonadati</taxon>
        <taxon>Pseudomonadota</taxon>
        <taxon>Alphaproteobacteria</taxon>
        <taxon>Hyphomicrobiales</taxon>
        <taxon>Stappiaceae</taxon>
        <taxon>Pannonibacter</taxon>
    </lineage>
</organism>
<dbReference type="AlphaFoldDB" id="A0A0U3MYR3"/>
<evidence type="ECO:0000256" key="1">
    <source>
        <dbReference type="SAM" id="MobiDB-lite"/>
    </source>
</evidence>
<dbReference type="EMBL" id="CP013068">
    <property type="protein sequence ID" value="ALV25704.1"/>
    <property type="molecule type" value="Genomic_DNA"/>
</dbReference>
<feature type="compositionally biased region" description="Low complexity" evidence="1">
    <location>
        <begin position="38"/>
        <end position="77"/>
    </location>
</feature>
<evidence type="ECO:0000313" key="3">
    <source>
        <dbReference type="Proteomes" id="UP000064921"/>
    </source>
</evidence>
<proteinExistence type="predicted"/>
<dbReference type="STRING" id="121719.APZ00_00290"/>